<keyword evidence="11" id="KW-1185">Reference proteome</keyword>
<protein>
    <submittedName>
        <fullName evidence="10">Lectin</fullName>
    </submittedName>
</protein>
<evidence type="ECO:0000313" key="10">
    <source>
        <dbReference type="EMBL" id="KXS18686.1"/>
    </source>
</evidence>
<evidence type="ECO:0000256" key="4">
    <source>
        <dbReference type="ARBA" id="ARBA00022989"/>
    </source>
</evidence>
<dbReference type="GO" id="GO:0006888">
    <property type="term" value="P:endoplasmic reticulum to Golgi vesicle-mediated transport"/>
    <property type="evidence" value="ECO:0007669"/>
    <property type="project" value="TreeGrafter"/>
</dbReference>
<dbReference type="InterPro" id="IPR013320">
    <property type="entry name" value="ConA-like_dom_sf"/>
</dbReference>
<keyword evidence="5 7" id="KW-0472">Membrane</keyword>
<evidence type="ECO:0000313" key="11">
    <source>
        <dbReference type="Proteomes" id="UP000070544"/>
    </source>
</evidence>
<comment type="subcellular location">
    <subcellularLocation>
        <location evidence="1">Membrane</location>
        <topology evidence="1">Single-pass type I membrane protein</topology>
    </subcellularLocation>
</comment>
<dbReference type="SUPFAM" id="SSF49899">
    <property type="entry name" value="Concanavalin A-like lectins/glucanases"/>
    <property type="match status" value="1"/>
</dbReference>
<reference evidence="10 11" key="1">
    <citation type="journal article" date="2015" name="Genome Biol. Evol.">
        <title>Phylogenomic analyses indicate that early fungi evolved digesting cell walls of algal ancestors of land plants.</title>
        <authorList>
            <person name="Chang Y."/>
            <person name="Wang S."/>
            <person name="Sekimoto S."/>
            <person name="Aerts A.L."/>
            <person name="Choi C."/>
            <person name="Clum A."/>
            <person name="LaButti K.M."/>
            <person name="Lindquist E.A."/>
            <person name="Yee Ngan C."/>
            <person name="Ohm R.A."/>
            <person name="Salamov A.A."/>
            <person name="Grigoriev I.V."/>
            <person name="Spatafora J.W."/>
            <person name="Berbee M.L."/>
        </authorList>
    </citation>
    <scope>NUCLEOTIDE SEQUENCE [LARGE SCALE GENOMIC DNA]</scope>
    <source>
        <strain evidence="10 11">JEL478</strain>
    </source>
</reference>
<feature type="region of interest" description="Disordered" evidence="6">
    <location>
        <begin position="275"/>
        <end position="311"/>
    </location>
</feature>
<dbReference type="GO" id="GO:0000139">
    <property type="term" value="C:Golgi membrane"/>
    <property type="evidence" value="ECO:0007669"/>
    <property type="project" value="TreeGrafter"/>
</dbReference>
<dbReference type="GO" id="GO:0030134">
    <property type="term" value="C:COPII-coated ER to Golgi transport vesicle"/>
    <property type="evidence" value="ECO:0007669"/>
    <property type="project" value="TreeGrafter"/>
</dbReference>
<evidence type="ECO:0000256" key="2">
    <source>
        <dbReference type="ARBA" id="ARBA00022692"/>
    </source>
</evidence>
<organism evidence="10 11">
    <name type="scientific">Gonapodya prolifera (strain JEL478)</name>
    <name type="common">Monoblepharis prolifera</name>
    <dbReference type="NCBI Taxonomy" id="1344416"/>
    <lineage>
        <taxon>Eukaryota</taxon>
        <taxon>Fungi</taxon>
        <taxon>Fungi incertae sedis</taxon>
        <taxon>Chytridiomycota</taxon>
        <taxon>Chytridiomycota incertae sedis</taxon>
        <taxon>Monoblepharidomycetes</taxon>
        <taxon>Monoblepharidales</taxon>
        <taxon>Gonapodyaceae</taxon>
        <taxon>Gonapodya</taxon>
    </lineage>
</organism>
<dbReference type="InterPro" id="IPR005052">
    <property type="entry name" value="Lectin_leg"/>
</dbReference>
<dbReference type="OrthoDB" id="270293at2759"/>
<proteinExistence type="predicted"/>
<dbReference type="STRING" id="1344416.A0A139APM1"/>
<evidence type="ECO:0000256" key="7">
    <source>
        <dbReference type="SAM" id="Phobius"/>
    </source>
</evidence>
<dbReference type="PROSITE" id="PS51328">
    <property type="entry name" value="L_LECTIN_LIKE"/>
    <property type="match status" value="1"/>
</dbReference>
<keyword evidence="2 7" id="KW-0812">Transmembrane</keyword>
<sequence length="347" mass="37912">MAWTRLKRSNAIPLLLFLIVIAHGGISRADGENQAKNGLNPGQTLIPLRAFFLQKPYLDTQFASQWWEFGGSTVIEINKHVRLTQDLQSQAGWIFSRVPFTSTNWQLEFEFHVSGKGLPVFGDGFAFWFVAEKGAGPVFGARDNFNGLGIFFDTYANDESRRSYFPYVMAMVGDGKTSYDKDMDGKANEVGGCTSDFRGKGHPTRARVRYSRDDQELTVDLAVNPNGEFEQCFKANEVLLPMVGYIGFSAHTGEVSDNHDIVALASHGVVNTGKPLSRDPPIVRPTGGGTTAPLARNNKLKTAPPSGAKSSGGGWWRVIVALLVIGGAIAGIVSYFRLARGKSAKRF</sequence>
<dbReference type="Gene3D" id="2.60.120.200">
    <property type="match status" value="1"/>
</dbReference>
<dbReference type="GO" id="GO:0005537">
    <property type="term" value="F:D-mannose binding"/>
    <property type="evidence" value="ECO:0007669"/>
    <property type="project" value="TreeGrafter"/>
</dbReference>
<evidence type="ECO:0000256" key="1">
    <source>
        <dbReference type="ARBA" id="ARBA00004479"/>
    </source>
</evidence>
<keyword evidence="4 7" id="KW-1133">Transmembrane helix</keyword>
<dbReference type="EMBL" id="KQ965741">
    <property type="protein sequence ID" value="KXS18686.1"/>
    <property type="molecule type" value="Genomic_DNA"/>
</dbReference>
<dbReference type="AlphaFoldDB" id="A0A139APM1"/>
<feature type="transmembrane region" description="Helical" evidence="7">
    <location>
        <begin position="314"/>
        <end position="336"/>
    </location>
</feature>
<feature type="domain" description="L-type lectin-like" evidence="9">
    <location>
        <begin position="45"/>
        <end position="269"/>
    </location>
</feature>
<name>A0A139APM1_GONPJ</name>
<evidence type="ECO:0000256" key="5">
    <source>
        <dbReference type="ARBA" id="ARBA00023136"/>
    </source>
</evidence>
<feature type="chain" id="PRO_5007296311" evidence="8">
    <location>
        <begin position="32"/>
        <end position="347"/>
    </location>
</feature>
<dbReference type="PANTHER" id="PTHR12223">
    <property type="entry name" value="VESICULAR MANNOSE-BINDING LECTIN"/>
    <property type="match status" value="1"/>
</dbReference>
<keyword evidence="3 8" id="KW-0732">Signal</keyword>
<feature type="signal peptide" evidence="8">
    <location>
        <begin position="1"/>
        <end position="31"/>
    </location>
</feature>
<evidence type="ECO:0000256" key="3">
    <source>
        <dbReference type="ARBA" id="ARBA00022729"/>
    </source>
</evidence>
<dbReference type="PANTHER" id="PTHR12223:SF45">
    <property type="entry name" value="RE50040P"/>
    <property type="match status" value="1"/>
</dbReference>
<dbReference type="GO" id="GO:0005789">
    <property type="term" value="C:endoplasmic reticulum membrane"/>
    <property type="evidence" value="ECO:0007669"/>
    <property type="project" value="TreeGrafter"/>
</dbReference>
<dbReference type="GO" id="GO:0005793">
    <property type="term" value="C:endoplasmic reticulum-Golgi intermediate compartment"/>
    <property type="evidence" value="ECO:0007669"/>
    <property type="project" value="TreeGrafter"/>
</dbReference>
<dbReference type="InterPro" id="IPR051136">
    <property type="entry name" value="Intracellular_Lectin-GPT"/>
</dbReference>
<evidence type="ECO:0000256" key="8">
    <source>
        <dbReference type="SAM" id="SignalP"/>
    </source>
</evidence>
<dbReference type="Proteomes" id="UP000070544">
    <property type="component" value="Unassembled WGS sequence"/>
</dbReference>
<accession>A0A139APM1</accession>
<evidence type="ECO:0000259" key="9">
    <source>
        <dbReference type="PROSITE" id="PS51328"/>
    </source>
</evidence>
<gene>
    <name evidence="10" type="ORF">M427DRAFT_42351</name>
</gene>
<evidence type="ECO:0000256" key="6">
    <source>
        <dbReference type="SAM" id="MobiDB-lite"/>
    </source>
</evidence>
<dbReference type="Pfam" id="PF03388">
    <property type="entry name" value="Lectin_leg-like"/>
    <property type="match status" value="1"/>
</dbReference>
<dbReference type="OMA" id="GCTADIR"/>